<feature type="transmembrane region" description="Helical" evidence="6">
    <location>
        <begin position="56"/>
        <end position="77"/>
    </location>
</feature>
<organism evidence="7 8">
    <name type="scientific">Neohortaea acidophila</name>
    <dbReference type="NCBI Taxonomy" id="245834"/>
    <lineage>
        <taxon>Eukaryota</taxon>
        <taxon>Fungi</taxon>
        <taxon>Dikarya</taxon>
        <taxon>Ascomycota</taxon>
        <taxon>Pezizomycotina</taxon>
        <taxon>Dothideomycetes</taxon>
        <taxon>Dothideomycetidae</taxon>
        <taxon>Mycosphaerellales</taxon>
        <taxon>Teratosphaeriaceae</taxon>
        <taxon>Neohortaea</taxon>
    </lineage>
</organism>
<proteinExistence type="predicted"/>
<evidence type="ECO:0000256" key="2">
    <source>
        <dbReference type="ARBA" id="ARBA00022692"/>
    </source>
</evidence>
<evidence type="ECO:0000313" key="7">
    <source>
        <dbReference type="EMBL" id="KAF2478843.1"/>
    </source>
</evidence>
<dbReference type="EMBL" id="MU001643">
    <property type="protein sequence ID" value="KAF2478843.1"/>
    <property type="molecule type" value="Genomic_DNA"/>
</dbReference>
<evidence type="ECO:0000256" key="3">
    <source>
        <dbReference type="ARBA" id="ARBA00022824"/>
    </source>
</evidence>
<dbReference type="GO" id="GO:0005789">
    <property type="term" value="C:endoplasmic reticulum membrane"/>
    <property type="evidence" value="ECO:0007669"/>
    <property type="project" value="UniProtKB-SubCell"/>
</dbReference>
<keyword evidence="2 6" id="KW-0812">Transmembrane</keyword>
<evidence type="ECO:0000313" key="8">
    <source>
        <dbReference type="Proteomes" id="UP000799767"/>
    </source>
</evidence>
<dbReference type="GeneID" id="54478832"/>
<evidence type="ECO:0000256" key="5">
    <source>
        <dbReference type="ARBA" id="ARBA00023136"/>
    </source>
</evidence>
<dbReference type="InterPro" id="IPR024512">
    <property type="entry name" value="Ser_palmitoyltrfase_ssu-like"/>
</dbReference>
<reference evidence="7" key="1">
    <citation type="journal article" date="2020" name="Stud. Mycol.">
        <title>101 Dothideomycetes genomes: a test case for predicting lifestyles and emergence of pathogens.</title>
        <authorList>
            <person name="Haridas S."/>
            <person name="Albert R."/>
            <person name="Binder M."/>
            <person name="Bloem J."/>
            <person name="Labutti K."/>
            <person name="Salamov A."/>
            <person name="Andreopoulos B."/>
            <person name="Baker S."/>
            <person name="Barry K."/>
            <person name="Bills G."/>
            <person name="Bluhm B."/>
            <person name="Cannon C."/>
            <person name="Castanera R."/>
            <person name="Culley D."/>
            <person name="Daum C."/>
            <person name="Ezra D."/>
            <person name="Gonzalez J."/>
            <person name="Henrissat B."/>
            <person name="Kuo A."/>
            <person name="Liang C."/>
            <person name="Lipzen A."/>
            <person name="Lutzoni F."/>
            <person name="Magnuson J."/>
            <person name="Mondo S."/>
            <person name="Nolan M."/>
            <person name="Ohm R."/>
            <person name="Pangilinan J."/>
            <person name="Park H.-J."/>
            <person name="Ramirez L."/>
            <person name="Alfaro M."/>
            <person name="Sun H."/>
            <person name="Tritt A."/>
            <person name="Yoshinaga Y."/>
            <person name="Zwiers L.-H."/>
            <person name="Turgeon B."/>
            <person name="Goodwin S."/>
            <person name="Spatafora J."/>
            <person name="Crous P."/>
            <person name="Grigoriev I."/>
        </authorList>
    </citation>
    <scope>NUCLEOTIDE SEQUENCE</scope>
    <source>
        <strain evidence="7">CBS 113389</strain>
    </source>
</reference>
<comment type="subcellular location">
    <subcellularLocation>
        <location evidence="1">Endoplasmic reticulum membrane</location>
        <topology evidence="1">Multi-pass membrane protein</topology>
    </subcellularLocation>
</comment>
<dbReference type="Proteomes" id="UP000799767">
    <property type="component" value="Unassembled WGS sequence"/>
</dbReference>
<evidence type="ECO:0000256" key="6">
    <source>
        <dbReference type="SAM" id="Phobius"/>
    </source>
</evidence>
<accession>A0A6A6PGU4</accession>
<keyword evidence="8" id="KW-1185">Reference proteome</keyword>
<evidence type="ECO:0000256" key="4">
    <source>
        <dbReference type="ARBA" id="ARBA00022989"/>
    </source>
</evidence>
<gene>
    <name evidence="7" type="ORF">BDY17DRAFT_328356</name>
</gene>
<keyword evidence="4 6" id="KW-1133">Transmembrane helix</keyword>
<protein>
    <submittedName>
        <fullName evidence="7">Uncharacterized protein</fullName>
    </submittedName>
</protein>
<keyword evidence="5 6" id="KW-0472">Membrane</keyword>
<dbReference type="OrthoDB" id="202672at2759"/>
<evidence type="ECO:0000256" key="1">
    <source>
        <dbReference type="ARBA" id="ARBA00004477"/>
    </source>
</evidence>
<dbReference type="AlphaFoldDB" id="A0A6A6PGU4"/>
<sequence length="156" mass="16468">MSDSSSYQYAAAGTLLLVLLAFVLFQPNGLARWLQKKNYQYEVTFALYMLTPTEKFIFNSILFLTLSMLTTACCVYLPSHILLISRRAYYYFAGGDATFLGASRTAASHLGGTAAKASEAVYDATANMVGAAFGAAANASAAAGEEVAGQVADSVG</sequence>
<dbReference type="RefSeq" id="XP_033585413.1">
    <property type="nucleotide sequence ID" value="XM_033737830.1"/>
</dbReference>
<name>A0A6A6PGU4_9PEZI</name>
<keyword evidence="3" id="KW-0256">Endoplasmic reticulum</keyword>
<dbReference type="Pfam" id="PF11779">
    <property type="entry name" value="SPT_ssu-like"/>
    <property type="match status" value="1"/>
</dbReference>